<feature type="compositionally biased region" description="Low complexity" evidence="1">
    <location>
        <begin position="172"/>
        <end position="181"/>
    </location>
</feature>
<feature type="compositionally biased region" description="Basic residues" evidence="1">
    <location>
        <begin position="96"/>
        <end position="117"/>
    </location>
</feature>
<evidence type="ECO:0000256" key="1">
    <source>
        <dbReference type="SAM" id="MobiDB-lite"/>
    </source>
</evidence>
<dbReference type="AlphaFoldDB" id="A0A6J4NKB1"/>
<feature type="region of interest" description="Disordered" evidence="1">
    <location>
        <begin position="39"/>
        <end position="197"/>
    </location>
</feature>
<name>A0A6J4NKB1_9ACTN</name>
<feature type="compositionally biased region" description="Basic residues" evidence="1">
    <location>
        <begin position="182"/>
        <end position="197"/>
    </location>
</feature>
<gene>
    <name evidence="2" type="ORF">AVDCRST_MAG06-1525</name>
</gene>
<protein>
    <submittedName>
        <fullName evidence="2">Uncharacterized protein</fullName>
    </submittedName>
</protein>
<feature type="region of interest" description="Disordered" evidence="1">
    <location>
        <begin position="1"/>
        <end position="24"/>
    </location>
</feature>
<evidence type="ECO:0000313" key="2">
    <source>
        <dbReference type="EMBL" id="CAA9390267.1"/>
    </source>
</evidence>
<feature type="compositionally biased region" description="Basic and acidic residues" evidence="1">
    <location>
        <begin position="86"/>
        <end position="95"/>
    </location>
</feature>
<accession>A0A6J4NKB1</accession>
<sequence>MAARQRRLTPDIEPSEEPGAWHPEDMLMAPLYSATGEFLGTMGFDPPPGGRIPAPQRTAVRAREPPGRGAAGARPLQVRADRHHLSRAEDPAHLDHRARRAPRRRRAGGGVRGRHLPQRPAARPADHEPAQLLEPAGQAPARALLRRPRAAVPQQCRPARLPGDDGRDLLHPGAPRGTRPGVGRRRGAGPRPRQSGR</sequence>
<reference evidence="2" key="1">
    <citation type="submission" date="2020-02" db="EMBL/GenBank/DDBJ databases">
        <authorList>
            <person name="Meier V. D."/>
        </authorList>
    </citation>
    <scope>NUCLEOTIDE SEQUENCE</scope>
    <source>
        <strain evidence="2">AVDCRST_MAG06</strain>
    </source>
</reference>
<dbReference type="EMBL" id="CADCUP010000107">
    <property type="protein sequence ID" value="CAA9390267.1"/>
    <property type="molecule type" value="Genomic_DNA"/>
</dbReference>
<proteinExistence type="predicted"/>
<organism evidence="2">
    <name type="scientific">uncultured Nocardioides sp</name>
    <dbReference type="NCBI Taxonomy" id="198441"/>
    <lineage>
        <taxon>Bacteria</taxon>
        <taxon>Bacillati</taxon>
        <taxon>Actinomycetota</taxon>
        <taxon>Actinomycetes</taxon>
        <taxon>Propionibacteriales</taxon>
        <taxon>Nocardioidaceae</taxon>
        <taxon>Nocardioides</taxon>
        <taxon>environmental samples</taxon>
    </lineage>
</organism>